<sequence>MSDNLNARLRARIEPGRPLLLPGAPNALTARILEETGFEAVYLSGAGITNTYLGAPDVGLLSLPELADHVAAVRDAVELPLVVDADTGFGNAINVRRTIRSLERSGANAVQLEDQVAPKRCGHFTGKAVIDAGEMVGKIHAATDARQDDDLLIIARTDARAVSGMDEACDRAARYLDAGADVAFVEAPRSREELREIPGRVPGAHVANMVEGALTPITPLDELAAYGFAVVLYANTAMRAAIKGMRSALTDLRAKGDSLALGDRIASWEERQSLVRKDEFDAMNERYAG</sequence>
<reference evidence="2" key="1">
    <citation type="journal article" date="2019" name="Int. J. Syst. Evol. Microbiol.">
        <title>The Global Catalogue of Microorganisms (GCM) 10K type strain sequencing project: providing services to taxonomists for standard genome sequencing and annotation.</title>
        <authorList>
            <consortium name="The Broad Institute Genomics Platform"/>
            <consortium name="The Broad Institute Genome Sequencing Center for Infectious Disease"/>
            <person name="Wu L."/>
            <person name="Ma J."/>
        </authorList>
    </citation>
    <scope>NUCLEOTIDE SEQUENCE [LARGE SCALE GENOMIC DNA]</scope>
    <source>
        <strain evidence="2">JCM 17933</strain>
    </source>
</reference>
<comment type="caution">
    <text evidence="1">The sequence shown here is derived from an EMBL/GenBank/DDBJ whole genome shotgun (WGS) entry which is preliminary data.</text>
</comment>
<dbReference type="InterPro" id="IPR040442">
    <property type="entry name" value="Pyrv_kinase-like_dom_sf"/>
</dbReference>
<dbReference type="PANTHER" id="PTHR42905">
    <property type="entry name" value="PHOSPHOENOLPYRUVATE CARBOXYLASE"/>
    <property type="match status" value="1"/>
</dbReference>
<dbReference type="CDD" id="cd00377">
    <property type="entry name" value="ICL_PEPM"/>
    <property type="match status" value="1"/>
</dbReference>
<accession>A0ABP8QR82</accession>
<evidence type="ECO:0000313" key="2">
    <source>
        <dbReference type="Proteomes" id="UP001500503"/>
    </source>
</evidence>
<dbReference type="SUPFAM" id="SSF51621">
    <property type="entry name" value="Phosphoenolpyruvate/pyruvate domain"/>
    <property type="match status" value="1"/>
</dbReference>
<dbReference type="InterPro" id="IPR039556">
    <property type="entry name" value="ICL/PEPM"/>
</dbReference>
<protein>
    <submittedName>
        <fullName evidence="1">Oxaloacetate decarboxylase</fullName>
    </submittedName>
</protein>
<dbReference type="Gene3D" id="3.20.20.60">
    <property type="entry name" value="Phosphoenolpyruvate-binding domains"/>
    <property type="match status" value="1"/>
</dbReference>
<organism evidence="1 2">
    <name type="scientific">Actinoallomurus oryzae</name>
    <dbReference type="NCBI Taxonomy" id="502180"/>
    <lineage>
        <taxon>Bacteria</taxon>
        <taxon>Bacillati</taxon>
        <taxon>Actinomycetota</taxon>
        <taxon>Actinomycetes</taxon>
        <taxon>Streptosporangiales</taxon>
        <taxon>Thermomonosporaceae</taxon>
        <taxon>Actinoallomurus</taxon>
    </lineage>
</organism>
<gene>
    <name evidence="1" type="ORF">GCM10023191_066880</name>
</gene>
<dbReference type="Proteomes" id="UP001500503">
    <property type="component" value="Unassembled WGS sequence"/>
</dbReference>
<dbReference type="RefSeq" id="WP_345470670.1">
    <property type="nucleotide sequence ID" value="NZ_BAABHF010000042.1"/>
</dbReference>
<keyword evidence="2" id="KW-1185">Reference proteome</keyword>
<dbReference type="EMBL" id="BAABHF010000042">
    <property type="protein sequence ID" value="GAA4507881.1"/>
    <property type="molecule type" value="Genomic_DNA"/>
</dbReference>
<name>A0ABP8QR82_9ACTN</name>
<dbReference type="PANTHER" id="PTHR42905:SF5">
    <property type="entry name" value="CARBOXYVINYL-CARBOXYPHOSPHONATE PHOSPHORYLMUTASE, CHLOROPLASTIC"/>
    <property type="match status" value="1"/>
</dbReference>
<proteinExistence type="predicted"/>
<dbReference type="InterPro" id="IPR015813">
    <property type="entry name" value="Pyrv/PenolPyrv_kinase-like_dom"/>
</dbReference>
<evidence type="ECO:0000313" key="1">
    <source>
        <dbReference type="EMBL" id="GAA4507881.1"/>
    </source>
</evidence>
<dbReference type="Pfam" id="PF13714">
    <property type="entry name" value="PEP_mutase"/>
    <property type="match status" value="1"/>
</dbReference>